<evidence type="ECO:0000313" key="1">
    <source>
        <dbReference type="EMBL" id="UFZ05462.1"/>
    </source>
</evidence>
<protein>
    <submittedName>
        <fullName evidence="1">Uncharacterized protein</fullName>
    </submittedName>
</protein>
<accession>A0ABY3RED3</accession>
<sequence length="99" mass="10229">MSYSFGVWAKSKAEAKAAVAAKLDEVIATQAIHARDKSAILANAAAVIDLLGDAVPDGHEIHVGCNGSVSWIEDGSNVADIPLRSGSISASATYHRPLT</sequence>
<evidence type="ECO:0000313" key="2">
    <source>
        <dbReference type="Proteomes" id="UP001431010"/>
    </source>
</evidence>
<organism evidence="1 2">
    <name type="scientific">Bradyrhizobium ontarionense</name>
    <dbReference type="NCBI Taxonomy" id="2898149"/>
    <lineage>
        <taxon>Bacteria</taxon>
        <taxon>Pseudomonadati</taxon>
        <taxon>Pseudomonadota</taxon>
        <taxon>Alphaproteobacteria</taxon>
        <taxon>Hyphomicrobiales</taxon>
        <taxon>Nitrobacteraceae</taxon>
        <taxon>Bradyrhizobium</taxon>
    </lineage>
</organism>
<dbReference type="Proteomes" id="UP001431010">
    <property type="component" value="Chromosome"/>
</dbReference>
<reference evidence="1" key="1">
    <citation type="journal article" date="2024" name="Antonie Van Leeuwenhoek">
        <title>Bradyrhizobium ontarionense sp. nov., a novel bacterial symbiont isolated from Aeschynomene indica (Indian jointvetch), harbours photosynthesis, nitrogen fixation and nitrous oxide (N2O) reductase genes.</title>
        <authorList>
            <person name="Bromfield E.S.P."/>
            <person name="Cloutier S."/>
        </authorList>
    </citation>
    <scope>NUCLEOTIDE SEQUENCE</scope>
    <source>
        <strain evidence="1">A19</strain>
    </source>
</reference>
<dbReference type="RefSeq" id="WP_231323587.1">
    <property type="nucleotide sequence ID" value="NZ_CP088156.1"/>
</dbReference>
<gene>
    <name evidence="1" type="ORF">LQG66_03860</name>
</gene>
<name>A0ABY3RED3_9BRAD</name>
<keyword evidence="2" id="KW-1185">Reference proteome</keyword>
<proteinExistence type="predicted"/>
<dbReference type="EMBL" id="CP088156">
    <property type="protein sequence ID" value="UFZ05462.1"/>
    <property type="molecule type" value="Genomic_DNA"/>
</dbReference>